<accession>A0A1I2A7M5</accession>
<dbReference type="CDD" id="cd06170">
    <property type="entry name" value="LuxR_C_like"/>
    <property type="match status" value="1"/>
</dbReference>
<name>A0A1I2A7M5_9ACTN</name>
<dbReference type="EMBL" id="FONV01000001">
    <property type="protein sequence ID" value="SFE39777.1"/>
    <property type="molecule type" value="Genomic_DNA"/>
</dbReference>
<dbReference type="InterPro" id="IPR036388">
    <property type="entry name" value="WH-like_DNA-bd_sf"/>
</dbReference>
<dbReference type="Proteomes" id="UP000199645">
    <property type="component" value="Unassembled WGS sequence"/>
</dbReference>
<dbReference type="PANTHER" id="PTHR44688">
    <property type="entry name" value="DNA-BINDING TRANSCRIPTIONAL ACTIVATOR DEVR_DOSR"/>
    <property type="match status" value="1"/>
</dbReference>
<dbReference type="PROSITE" id="PS00622">
    <property type="entry name" value="HTH_LUXR_1"/>
    <property type="match status" value="1"/>
</dbReference>
<gene>
    <name evidence="5" type="ORF">SAMN05421541_101551</name>
</gene>
<evidence type="ECO:0000256" key="3">
    <source>
        <dbReference type="ARBA" id="ARBA00023163"/>
    </source>
</evidence>
<dbReference type="SMART" id="SM00421">
    <property type="entry name" value="HTH_LUXR"/>
    <property type="match status" value="1"/>
</dbReference>
<dbReference type="PANTHER" id="PTHR44688:SF16">
    <property type="entry name" value="DNA-BINDING TRANSCRIPTIONAL ACTIVATOR DEVR_DOSR"/>
    <property type="match status" value="1"/>
</dbReference>
<keyword evidence="6" id="KW-1185">Reference proteome</keyword>
<dbReference type="AlphaFoldDB" id="A0A1I2A7M5"/>
<keyword evidence="3" id="KW-0804">Transcription</keyword>
<dbReference type="STRING" id="35752.SAMN05421541_101551"/>
<protein>
    <submittedName>
        <fullName evidence="5">Regulatory protein, luxR family</fullName>
    </submittedName>
</protein>
<evidence type="ECO:0000256" key="1">
    <source>
        <dbReference type="ARBA" id="ARBA00023015"/>
    </source>
</evidence>
<evidence type="ECO:0000313" key="6">
    <source>
        <dbReference type="Proteomes" id="UP000199645"/>
    </source>
</evidence>
<evidence type="ECO:0000259" key="4">
    <source>
        <dbReference type="PROSITE" id="PS50043"/>
    </source>
</evidence>
<keyword evidence="1" id="KW-0805">Transcription regulation</keyword>
<keyword evidence="2" id="KW-0238">DNA-binding</keyword>
<sequence>MIRLGIVAPRALVRAGLSAALARAEVTIIEEAADLDDGDLKFALGELDAVIVDASVLVKWTDGQPVAAASLSAEVGLRVGLRLWREAIGRIDLLSVREREVLGLIGDGLSNHAIACQLDLAERTIKAHVGRILTKLEVESRLQAGLVAIAHRASTG</sequence>
<feature type="domain" description="HTH luxR-type" evidence="4">
    <location>
        <begin position="87"/>
        <end position="152"/>
    </location>
</feature>
<dbReference type="Gene3D" id="1.10.10.10">
    <property type="entry name" value="Winged helix-like DNA-binding domain superfamily/Winged helix DNA-binding domain"/>
    <property type="match status" value="1"/>
</dbReference>
<organism evidence="5 6">
    <name type="scientific">Actinoplanes philippinensis</name>
    <dbReference type="NCBI Taxonomy" id="35752"/>
    <lineage>
        <taxon>Bacteria</taxon>
        <taxon>Bacillati</taxon>
        <taxon>Actinomycetota</taxon>
        <taxon>Actinomycetes</taxon>
        <taxon>Micromonosporales</taxon>
        <taxon>Micromonosporaceae</taxon>
        <taxon>Actinoplanes</taxon>
    </lineage>
</organism>
<dbReference type="PROSITE" id="PS50043">
    <property type="entry name" value="HTH_LUXR_2"/>
    <property type="match status" value="1"/>
</dbReference>
<evidence type="ECO:0000313" key="5">
    <source>
        <dbReference type="EMBL" id="SFE39777.1"/>
    </source>
</evidence>
<dbReference type="GO" id="GO:0006355">
    <property type="term" value="P:regulation of DNA-templated transcription"/>
    <property type="evidence" value="ECO:0007669"/>
    <property type="project" value="InterPro"/>
</dbReference>
<dbReference type="SUPFAM" id="SSF46894">
    <property type="entry name" value="C-terminal effector domain of the bipartite response regulators"/>
    <property type="match status" value="1"/>
</dbReference>
<dbReference type="GO" id="GO:0003677">
    <property type="term" value="F:DNA binding"/>
    <property type="evidence" value="ECO:0007669"/>
    <property type="project" value="UniProtKB-KW"/>
</dbReference>
<reference evidence="5 6" key="1">
    <citation type="submission" date="2016-10" db="EMBL/GenBank/DDBJ databases">
        <authorList>
            <person name="de Groot N.N."/>
        </authorList>
    </citation>
    <scope>NUCLEOTIDE SEQUENCE [LARGE SCALE GENOMIC DNA]</scope>
    <source>
        <strain evidence="5 6">DSM 43019</strain>
    </source>
</reference>
<dbReference type="Pfam" id="PF00196">
    <property type="entry name" value="GerE"/>
    <property type="match status" value="1"/>
</dbReference>
<dbReference type="InterPro" id="IPR000792">
    <property type="entry name" value="Tscrpt_reg_LuxR_C"/>
</dbReference>
<dbReference type="InterPro" id="IPR016032">
    <property type="entry name" value="Sig_transdc_resp-reg_C-effctor"/>
</dbReference>
<dbReference type="PRINTS" id="PR00038">
    <property type="entry name" value="HTHLUXR"/>
</dbReference>
<evidence type="ECO:0000256" key="2">
    <source>
        <dbReference type="ARBA" id="ARBA00023125"/>
    </source>
</evidence>
<proteinExistence type="predicted"/>